<dbReference type="InterPro" id="IPR020602">
    <property type="entry name" value="GTP_CycHdrlase_I_dom"/>
</dbReference>
<dbReference type="UniPathway" id="UPA00848">
    <property type="reaction ID" value="UER00151"/>
</dbReference>
<reference evidence="5" key="1">
    <citation type="submission" date="2018-05" db="EMBL/GenBank/DDBJ databases">
        <authorList>
            <person name="Lanie J.A."/>
            <person name="Ng W.-L."/>
            <person name="Kazmierczak K.M."/>
            <person name="Andrzejewski T.M."/>
            <person name="Davidsen T.M."/>
            <person name="Wayne K.J."/>
            <person name="Tettelin H."/>
            <person name="Glass J.I."/>
            <person name="Rusch D."/>
            <person name="Podicherti R."/>
            <person name="Tsui H.-C.T."/>
            <person name="Winkler M.E."/>
        </authorList>
    </citation>
    <scope>NUCLEOTIDE SEQUENCE</scope>
</reference>
<keyword evidence="3" id="KW-0378">Hydrolase</keyword>
<dbReference type="GO" id="GO:0003934">
    <property type="term" value="F:GTP cyclohydrolase I activity"/>
    <property type="evidence" value="ECO:0007669"/>
    <property type="project" value="UniProtKB-EC"/>
</dbReference>
<dbReference type="PANTHER" id="PTHR11109:SF7">
    <property type="entry name" value="GTP CYCLOHYDROLASE 1"/>
    <property type="match status" value="1"/>
</dbReference>
<evidence type="ECO:0000313" key="5">
    <source>
        <dbReference type="EMBL" id="SVC46928.1"/>
    </source>
</evidence>
<dbReference type="Gene3D" id="1.10.286.10">
    <property type="match status" value="1"/>
</dbReference>
<protein>
    <recommendedName>
        <fullName evidence="2">GTP cyclohydrolase I</fullName>
        <ecNumber evidence="2">3.5.4.16</ecNumber>
    </recommendedName>
</protein>
<evidence type="ECO:0000256" key="3">
    <source>
        <dbReference type="ARBA" id="ARBA00022801"/>
    </source>
</evidence>
<evidence type="ECO:0000259" key="4">
    <source>
        <dbReference type="Pfam" id="PF01227"/>
    </source>
</evidence>
<dbReference type="GO" id="GO:0046654">
    <property type="term" value="P:tetrahydrofolate biosynthetic process"/>
    <property type="evidence" value="ECO:0007669"/>
    <property type="project" value="InterPro"/>
</dbReference>
<dbReference type="GO" id="GO:0005737">
    <property type="term" value="C:cytoplasm"/>
    <property type="evidence" value="ECO:0007669"/>
    <property type="project" value="TreeGrafter"/>
</dbReference>
<organism evidence="5">
    <name type="scientific">marine metagenome</name>
    <dbReference type="NCBI Taxonomy" id="408172"/>
    <lineage>
        <taxon>unclassified sequences</taxon>
        <taxon>metagenomes</taxon>
        <taxon>ecological metagenomes</taxon>
    </lineage>
</organism>
<accession>A0A382MEG9</accession>
<dbReference type="EC" id="3.5.4.16" evidence="2"/>
<dbReference type="Pfam" id="PF01227">
    <property type="entry name" value="GTP_cyclohydroI"/>
    <property type="match status" value="1"/>
</dbReference>
<evidence type="ECO:0000256" key="1">
    <source>
        <dbReference type="ARBA" id="ARBA00005080"/>
    </source>
</evidence>
<dbReference type="PROSITE" id="PS00859">
    <property type="entry name" value="GTP_CYCLOHYDROL_1_1"/>
    <property type="match status" value="1"/>
</dbReference>
<dbReference type="GO" id="GO:0008270">
    <property type="term" value="F:zinc ion binding"/>
    <property type="evidence" value="ECO:0007669"/>
    <property type="project" value="TreeGrafter"/>
</dbReference>
<dbReference type="NCBIfam" id="NF006825">
    <property type="entry name" value="PRK09347.1-2"/>
    <property type="match status" value="1"/>
</dbReference>
<dbReference type="PANTHER" id="PTHR11109">
    <property type="entry name" value="GTP CYCLOHYDROLASE I"/>
    <property type="match status" value="1"/>
</dbReference>
<dbReference type="InterPro" id="IPR043134">
    <property type="entry name" value="GTP-CH-I_N"/>
</dbReference>
<dbReference type="InterPro" id="IPR043133">
    <property type="entry name" value="GTP-CH-I_C/QueF"/>
</dbReference>
<dbReference type="SUPFAM" id="SSF55620">
    <property type="entry name" value="Tetrahydrobiopterin biosynthesis enzymes-like"/>
    <property type="match status" value="1"/>
</dbReference>
<gene>
    <name evidence="5" type="ORF">METZ01_LOCUS299782</name>
</gene>
<dbReference type="PROSITE" id="PS00860">
    <property type="entry name" value="GTP_CYCLOHYDROL_1_2"/>
    <property type="match status" value="1"/>
</dbReference>
<dbReference type="InterPro" id="IPR001474">
    <property type="entry name" value="GTP_CycHdrlase_I"/>
</dbReference>
<dbReference type="GO" id="GO:0006729">
    <property type="term" value="P:tetrahydrobiopterin biosynthetic process"/>
    <property type="evidence" value="ECO:0007669"/>
    <property type="project" value="TreeGrafter"/>
</dbReference>
<sequence>MKNHEKLKKLTHSLLEEIGEDPGREGLLKTPSRVAKSWKYFSQGYDQDLEDIVNKAIFNESSKDMVVVRDVEFFSLCEHHLLPFFGKAHVGYIPNGKVIGLSKIPRIIDMYARRLQVQERLT</sequence>
<dbReference type="Gene3D" id="3.30.1130.10">
    <property type="match status" value="1"/>
</dbReference>
<dbReference type="NCBIfam" id="NF006826">
    <property type="entry name" value="PRK09347.1-3"/>
    <property type="match status" value="1"/>
</dbReference>
<feature type="non-terminal residue" evidence="5">
    <location>
        <position position="122"/>
    </location>
</feature>
<evidence type="ECO:0000256" key="2">
    <source>
        <dbReference type="ARBA" id="ARBA00012715"/>
    </source>
</evidence>
<feature type="domain" description="GTP cyclohydrolase I" evidence="4">
    <location>
        <begin position="9"/>
        <end position="122"/>
    </location>
</feature>
<dbReference type="InterPro" id="IPR018234">
    <property type="entry name" value="GTP_CycHdrlase_I_CS"/>
</dbReference>
<dbReference type="AlphaFoldDB" id="A0A382MEG9"/>
<name>A0A382MEG9_9ZZZZ</name>
<proteinExistence type="predicted"/>
<comment type="pathway">
    <text evidence="1">Cofactor biosynthesis; 7,8-dihydroneopterin triphosphate biosynthesis; 7,8-dihydroneopterin triphosphate from GTP: step 1/1.</text>
</comment>
<dbReference type="EMBL" id="UINC01092928">
    <property type="protein sequence ID" value="SVC46928.1"/>
    <property type="molecule type" value="Genomic_DNA"/>
</dbReference>
<dbReference type="GO" id="GO:0005525">
    <property type="term" value="F:GTP binding"/>
    <property type="evidence" value="ECO:0007669"/>
    <property type="project" value="TreeGrafter"/>
</dbReference>